<proteinExistence type="predicted"/>
<feature type="region of interest" description="Disordered" evidence="1">
    <location>
        <begin position="243"/>
        <end position="263"/>
    </location>
</feature>
<feature type="compositionally biased region" description="Low complexity" evidence="1">
    <location>
        <begin position="243"/>
        <end position="256"/>
    </location>
</feature>
<evidence type="ECO:0000256" key="1">
    <source>
        <dbReference type="SAM" id="MobiDB-lite"/>
    </source>
</evidence>
<evidence type="ECO:0000259" key="2">
    <source>
        <dbReference type="Pfam" id="PF14392"/>
    </source>
</evidence>
<dbReference type="Pfam" id="PF14392">
    <property type="entry name" value="zf-CCHC_4"/>
    <property type="match status" value="1"/>
</dbReference>
<organism evidence="3">
    <name type="scientific">Sesamum latifolium</name>
    <dbReference type="NCBI Taxonomy" id="2727402"/>
    <lineage>
        <taxon>Eukaryota</taxon>
        <taxon>Viridiplantae</taxon>
        <taxon>Streptophyta</taxon>
        <taxon>Embryophyta</taxon>
        <taxon>Tracheophyta</taxon>
        <taxon>Spermatophyta</taxon>
        <taxon>Magnoliopsida</taxon>
        <taxon>eudicotyledons</taxon>
        <taxon>Gunneridae</taxon>
        <taxon>Pentapetalae</taxon>
        <taxon>asterids</taxon>
        <taxon>lamiids</taxon>
        <taxon>Lamiales</taxon>
        <taxon>Pedaliaceae</taxon>
        <taxon>Sesamum</taxon>
    </lineage>
</organism>
<accession>A0AAW2WTD0</accession>
<evidence type="ECO:0000313" key="3">
    <source>
        <dbReference type="EMBL" id="KAL0444209.1"/>
    </source>
</evidence>
<comment type="caution">
    <text evidence="3">The sequence shown here is derived from an EMBL/GenBank/DDBJ whole genome shotgun (WGS) entry which is preliminary data.</text>
</comment>
<feature type="domain" description="Zinc knuckle CX2CX4HX4C" evidence="2">
    <location>
        <begin position="20"/>
        <end position="67"/>
    </location>
</feature>
<dbReference type="AlphaFoldDB" id="A0AAW2WTD0"/>
<feature type="region of interest" description="Disordered" evidence="1">
    <location>
        <begin position="184"/>
        <end position="217"/>
    </location>
</feature>
<dbReference type="InterPro" id="IPR025836">
    <property type="entry name" value="Zn_knuckle_CX2CX4HX4C"/>
</dbReference>
<name>A0AAW2WTD0_9LAMI</name>
<gene>
    <name evidence="3" type="ORF">Slati_2143600</name>
</gene>
<dbReference type="EMBL" id="JACGWN010000007">
    <property type="protein sequence ID" value="KAL0444209.1"/>
    <property type="molecule type" value="Genomic_DNA"/>
</dbReference>
<reference evidence="3" key="1">
    <citation type="submission" date="2020-06" db="EMBL/GenBank/DDBJ databases">
        <authorList>
            <person name="Li T."/>
            <person name="Hu X."/>
            <person name="Zhang T."/>
            <person name="Song X."/>
            <person name="Zhang H."/>
            <person name="Dai N."/>
            <person name="Sheng W."/>
            <person name="Hou X."/>
            <person name="Wei L."/>
        </authorList>
    </citation>
    <scope>NUCLEOTIDE SEQUENCE</scope>
    <source>
        <strain evidence="3">KEN1</strain>
        <tissue evidence="3">Leaf</tissue>
    </source>
</reference>
<sequence>MDVDIKGEVWGSSMRIRVALDGTKPLKRALKIRTVLGDEQLIFFTYDRLSSFYYLCGCLGNLSRQCELQLQEGFCDPGEIPPFGPWMRAPPLSSNQIHFAGLSNGGTPLPRRPTFRSVSPLQFDCANRLTRRGSSIFAEFGSIGRTTNDLLHHPPPISYTPGGLNLLYPPPPIVPIRTSHHSLTELNLDPTGEPSLVRLSSPPPPHPSTFSPSITSNAQIPSVPISTQPTALSTLSSFTFSSNVSSPPVQPNPSSSLKRVSTKKNLAKSKQIIPLNRASLSNASYWMNNLVMRCRLRGLNDLINLMWF</sequence>
<protein>
    <recommendedName>
        <fullName evidence="2">Zinc knuckle CX2CX4HX4C domain-containing protein</fullName>
    </recommendedName>
</protein>
<reference evidence="3" key="2">
    <citation type="journal article" date="2024" name="Plant">
        <title>Genomic evolution and insights into agronomic trait innovations of Sesamum species.</title>
        <authorList>
            <person name="Miao H."/>
            <person name="Wang L."/>
            <person name="Qu L."/>
            <person name="Liu H."/>
            <person name="Sun Y."/>
            <person name="Le M."/>
            <person name="Wang Q."/>
            <person name="Wei S."/>
            <person name="Zheng Y."/>
            <person name="Lin W."/>
            <person name="Duan Y."/>
            <person name="Cao H."/>
            <person name="Xiong S."/>
            <person name="Wang X."/>
            <person name="Wei L."/>
            <person name="Li C."/>
            <person name="Ma Q."/>
            <person name="Ju M."/>
            <person name="Zhao R."/>
            <person name="Li G."/>
            <person name="Mu C."/>
            <person name="Tian Q."/>
            <person name="Mei H."/>
            <person name="Zhang T."/>
            <person name="Gao T."/>
            <person name="Zhang H."/>
        </authorList>
    </citation>
    <scope>NUCLEOTIDE SEQUENCE</scope>
    <source>
        <strain evidence="3">KEN1</strain>
    </source>
</reference>